<sequence length="59" mass="6045">MCASGVAPPYLADQLAAHGRPAHERGCGFLDGDAGLDLALHTAARTTLPVSGWDACLLI</sequence>
<organism evidence="1 2">
    <name type="scientific">Sinosporangium album</name>
    <dbReference type="NCBI Taxonomy" id="504805"/>
    <lineage>
        <taxon>Bacteria</taxon>
        <taxon>Bacillati</taxon>
        <taxon>Actinomycetota</taxon>
        <taxon>Actinomycetes</taxon>
        <taxon>Streptosporangiales</taxon>
        <taxon>Streptosporangiaceae</taxon>
        <taxon>Sinosporangium</taxon>
    </lineage>
</organism>
<dbReference type="STRING" id="504805.SAMN05421505_13334"/>
<accession>A0A1G8HPH4</accession>
<evidence type="ECO:0000313" key="1">
    <source>
        <dbReference type="EMBL" id="SDI08488.1"/>
    </source>
</evidence>
<dbReference type="EMBL" id="FNCN01000033">
    <property type="protein sequence ID" value="SDI08488.1"/>
    <property type="molecule type" value="Genomic_DNA"/>
</dbReference>
<proteinExistence type="predicted"/>
<protein>
    <submittedName>
        <fullName evidence="1">Uncharacterized protein</fullName>
    </submittedName>
</protein>
<dbReference type="RefSeq" id="WP_143020433.1">
    <property type="nucleotide sequence ID" value="NZ_FNCN01000033.1"/>
</dbReference>
<keyword evidence="2" id="KW-1185">Reference proteome</keyword>
<dbReference type="Proteomes" id="UP000198923">
    <property type="component" value="Unassembled WGS sequence"/>
</dbReference>
<dbReference type="AlphaFoldDB" id="A0A1G8HPH4"/>
<gene>
    <name evidence="1" type="ORF">SAMN05421505_13334</name>
</gene>
<evidence type="ECO:0000313" key="2">
    <source>
        <dbReference type="Proteomes" id="UP000198923"/>
    </source>
</evidence>
<reference evidence="1 2" key="1">
    <citation type="submission" date="2016-10" db="EMBL/GenBank/DDBJ databases">
        <authorList>
            <person name="de Groot N.N."/>
        </authorList>
    </citation>
    <scope>NUCLEOTIDE SEQUENCE [LARGE SCALE GENOMIC DNA]</scope>
    <source>
        <strain evidence="1 2">CPCC 201354</strain>
    </source>
</reference>
<name>A0A1G8HPH4_9ACTN</name>